<protein>
    <submittedName>
        <fullName evidence="1">Uncharacterized protein</fullName>
    </submittedName>
</protein>
<evidence type="ECO:0000313" key="1">
    <source>
        <dbReference type="EMBL" id="GID79621.1"/>
    </source>
</evidence>
<sequence length="72" mass="7766">MGGEIRFRIAESIIEIAEIDSNHVFVPPAATRSSVRARPGRAEAPTAHPIIEHVNADPVTMVRCHVPSTLIG</sequence>
<keyword evidence="2" id="KW-1185">Reference proteome</keyword>
<dbReference type="EMBL" id="BOMI01000174">
    <property type="protein sequence ID" value="GID79621.1"/>
    <property type="molecule type" value="Genomic_DNA"/>
</dbReference>
<evidence type="ECO:0000313" key="2">
    <source>
        <dbReference type="Proteomes" id="UP000609879"/>
    </source>
</evidence>
<proteinExistence type="predicted"/>
<name>A0ABQ3YHY8_9ACTN</name>
<reference evidence="1 2" key="1">
    <citation type="submission" date="2021-01" db="EMBL/GenBank/DDBJ databases">
        <title>Whole genome shotgun sequence of Actinoplanes deccanensis NBRC 13994.</title>
        <authorList>
            <person name="Komaki H."/>
            <person name="Tamura T."/>
        </authorList>
    </citation>
    <scope>NUCLEOTIDE SEQUENCE [LARGE SCALE GENOMIC DNA]</scope>
    <source>
        <strain evidence="1 2">NBRC 13994</strain>
    </source>
</reference>
<accession>A0ABQ3YHY8</accession>
<dbReference type="Proteomes" id="UP000609879">
    <property type="component" value="Unassembled WGS sequence"/>
</dbReference>
<comment type="caution">
    <text evidence="1">The sequence shown here is derived from an EMBL/GenBank/DDBJ whole genome shotgun (WGS) entry which is preliminary data.</text>
</comment>
<gene>
    <name evidence="1" type="ORF">Ade02nite_82620</name>
</gene>
<organism evidence="1 2">
    <name type="scientific">Paractinoplanes deccanensis</name>
    <dbReference type="NCBI Taxonomy" id="113561"/>
    <lineage>
        <taxon>Bacteria</taxon>
        <taxon>Bacillati</taxon>
        <taxon>Actinomycetota</taxon>
        <taxon>Actinomycetes</taxon>
        <taxon>Micromonosporales</taxon>
        <taxon>Micromonosporaceae</taxon>
        <taxon>Paractinoplanes</taxon>
    </lineage>
</organism>